<dbReference type="Gene3D" id="3.40.630.10">
    <property type="entry name" value="Zn peptidases"/>
    <property type="match status" value="1"/>
</dbReference>
<dbReference type="Pfam" id="PF00246">
    <property type="entry name" value="Peptidase_M14"/>
    <property type="match status" value="1"/>
</dbReference>
<evidence type="ECO:0000256" key="4">
    <source>
        <dbReference type="SAM" id="MobiDB-lite"/>
    </source>
</evidence>
<dbReference type="AlphaFoldDB" id="A0A812VCQ3"/>
<feature type="chain" id="PRO_5032907656" evidence="5">
    <location>
        <begin position="35"/>
        <end position="471"/>
    </location>
</feature>
<dbReference type="GO" id="GO:0008270">
    <property type="term" value="F:zinc ion binding"/>
    <property type="evidence" value="ECO:0007669"/>
    <property type="project" value="InterPro"/>
</dbReference>
<dbReference type="InterPro" id="IPR050821">
    <property type="entry name" value="Cytosolic_carboxypeptidase"/>
</dbReference>
<evidence type="ECO:0000259" key="6">
    <source>
        <dbReference type="PROSITE" id="PS52035"/>
    </source>
</evidence>
<evidence type="ECO:0000256" key="1">
    <source>
        <dbReference type="ARBA" id="ARBA00001947"/>
    </source>
</evidence>
<dbReference type="PROSITE" id="PS52035">
    <property type="entry name" value="PEPTIDASE_M14"/>
    <property type="match status" value="1"/>
</dbReference>
<feature type="region of interest" description="Disordered" evidence="4">
    <location>
        <begin position="38"/>
        <end position="68"/>
    </location>
</feature>
<keyword evidence="8" id="KW-1185">Reference proteome</keyword>
<name>A0A812VCQ3_9DINO</name>
<feature type="active site" description="Proton donor/acceptor" evidence="3">
    <location>
        <position position="445"/>
    </location>
</feature>
<dbReference type="PANTHER" id="PTHR12756">
    <property type="entry name" value="CYTOSOLIC CARBOXYPEPTIDASE"/>
    <property type="match status" value="1"/>
</dbReference>
<proteinExistence type="inferred from homology"/>
<comment type="caution">
    <text evidence="7">The sequence shown here is derived from an EMBL/GenBank/DDBJ whole genome shotgun (WGS) entry which is preliminary data.</text>
</comment>
<dbReference type="SUPFAM" id="SSF53187">
    <property type="entry name" value="Zn-dependent exopeptidases"/>
    <property type="match status" value="1"/>
</dbReference>
<sequence>MARRGRRQIPGLQTRLLTFISYATCLLMVAGCEGREATRNRSQPRAVVGTDMDTKECAEDKPDEDNDQVEEVEEESELVFDEVEEVDEEIAELFEMEEALSSPARPKPEGISDGPWYAGGFEMLGCKEAKFGKEKLSFRVLGLSRYRRLETTRMVSGPPGSILELCMPTPLQEHTLSKPLAADEELYFALTFPYPLGQQPKSRIYSHLDSVLQSLVRAGAYVHRENLATSLGGHPIELVTMTRRSHRSAQRQPPLPDLTQEEAQRPWIFPRRRAIFVSARVHPGETPASFMLEGLLDFLASAGPEATELLRQYVVHLVPVLNPDGVAFGHHRLDMRAENLNRVYGKATLEHHPSIVAAQKACLCAHEHQGGLRLYLDLHAHSNRRGAFLLADAGRDAEARLFGWALGRCCNIFEYSQSDFSESKRGTGKSTIAKMTGNPLCFTVECHYIRGLTSRRATGMLYDISYVNAVV</sequence>
<dbReference type="PANTHER" id="PTHR12756:SF12">
    <property type="entry name" value="CYTOSOLIC CARBOXYPEPTIDASE-LIKE PROTEIN 5"/>
    <property type="match status" value="1"/>
</dbReference>
<evidence type="ECO:0000256" key="3">
    <source>
        <dbReference type="PROSITE-ProRule" id="PRU01379"/>
    </source>
</evidence>
<evidence type="ECO:0000313" key="7">
    <source>
        <dbReference type="EMBL" id="CAE7615101.1"/>
    </source>
</evidence>
<dbReference type="OrthoDB" id="436061at2759"/>
<accession>A0A812VCQ3</accession>
<feature type="domain" description="Peptidase M14" evidence="6">
    <location>
        <begin position="197"/>
        <end position="467"/>
    </location>
</feature>
<evidence type="ECO:0000256" key="5">
    <source>
        <dbReference type="SAM" id="SignalP"/>
    </source>
</evidence>
<dbReference type="GO" id="GO:0006508">
    <property type="term" value="P:proteolysis"/>
    <property type="evidence" value="ECO:0007669"/>
    <property type="project" value="InterPro"/>
</dbReference>
<dbReference type="GO" id="GO:0004181">
    <property type="term" value="F:metallocarboxypeptidase activity"/>
    <property type="evidence" value="ECO:0007669"/>
    <property type="project" value="InterPro"/>
</dbReference>
<protein>
    <submittedName>
        <fullName evidence="7">Agbl5 protein</fullName>
    </submittedName>
</protein>
<organism evidence="7 8">
    <name type="scientific">Symbiodinium natans</name>
    <dbReference type="NCBI Taxonomy" id="878477"/>
    <lineage>
        <taxon>Eukaryota</taxon>
        <taxon>Sar</taxon>
        <taxon>Alveolata</taxon>
        <taxon>Dinophyceae</taxon>
        <taxon>Suessiales</taxon>
        <taxon>Symbiodiniaceae</taxon>
        <taxon>Symbiodinium</taxon>
    </lineage>
</organism>
<feature type="signal peptide" evidence="5">
    <location>
        <begin position="1"/>
        <end position="34"/>
    </location>
</feature>
<evidence type="ECO:0000256" key="2">
    <source>
        <dbReference type="ARBA" id="ARBA00005988"/>
    </source>
</evidence>
<gene>
    <name evidence="7" type="primary">agbl5</name>
    <name evidence="7" type="ORF">SNAT2548_LOCUS34971</name>
</gene>
<keyword evidence="5" id="KW-0732">Signal</keyword>
<evidence type="ECO:0000313" key="8">
    <source>
        <dbReference type="Proteomes" id="UP000604046"/>
    </source>
</evidence>
<dbReference type="EMBL" id="CAJNDS010002839">
    <property type="protein sequence ID" value="CAE7615101.1"/>
    <property type="molecule type" value="Genomic_DNA"/>
</dbReference>
<reference evidence="7" key="1">
    <citation type="submission" date="2021-02" db="EMBL/GenBank/DDBJ databases">
        <authorList>
            <person name="Dougan E. K."/>
            <person name="Rhodes N."/>
            <person name="Thang M."/>
            <person name="Chan C."/>
        </authorList>
    </citation>
    <scope>NUCLEOTIDE SEQUENCE</scope>
</reference>
<dbReference type="InterPro" id="IPR000834">
    <property type="entry name" value="Peptidase_M14"/>
</dbReference>
<dbReference type="PROSITE" id="PS51257">
    <property type="entry name" value="PROKAR_LIPOPROTEIN"/>
    <property type="match status" value="1"/>
</dbReference>
<comment type="similarity">
    <text evidence="2 3">Belongs to the peptidase M14 family.</text>
</comment>
<dbReference type="Proteomes" id="UP000604046">
    <property type="component" value="Unassembled WGS sequence"/>
</dbReference>
<comment type="cofactor">
    <cofactor evidence="1">
        <name>Zn(2+)</name>
        <dbReference type="ChEBI" id="CHEBI:29105"/>
    </cofactor>
</comment>